<gene>
    <name evidence="4" type="ORF">NCTC12413_00591</name>
    <name evidence="3" type="ORF">SAR03_14540</name>
</gene>
<evidence type="ECO:0000313" key="6">
    <source>
        <dbReference type="Proteomes" id="UP000321598"/>
    </source>
</evidence>
<dbReference type="GO" id="GO:0005886">
    <property type="term" value="C:plasma membrane"/>
    <property type="evidence" value="ECO:0007669"/>
    <property type="project" value="TreeGrafter"/>
</dbReference>
<keyword evidence="1" id="KW-0472">Membrane</keyword>
<dbReference type="PANTHER" id="PTHR30336:SF18">
    <property type="entry name" value="MEMBRANE PROTEIN"/>
    <property type="match status" value="1"/>
</dbReference>
<evidence type="ECO:0000259" key="2">
    <source>
        <dbReference type="Pfam" id="PF02698"/>
    </source>
</evidence>
<dbReference type="EMBL" id="BKAV01000014">
    <property type="protein sequence ID" value="GEQ00417.1"/>
    <property type="molecule type" value="Genomic_DNA"/>
</dbReference>
<keyword evidence="6" id="KW-1185">Reference proteome</keyword>
<dbReference type="RefSeq" id="WP_021459720.1">
    <property type="nucleotide sequence ID" value="NZ_AP019698.1"/>
</dbReference>
<dbReference type="GO" id="GO:0000270">
    <property type="term" value="P:peptidoglycan metabolic process"/>
    <property type="evidence" value="ECO:0007669"/>
    <property type="project" value="TreeGrafter"/>
</dbReference>
<dbReference type="InterPro" id="IPR003848">
    <property type="entry name" value="DUF218"/>
</dbReference>
<feature type="transmembrane region" description="Helical" evidence="1">
    <location>
        <begin position="115"/>
        <end position="135"/>
    </location>
</feature>
<sequence length="324" mass="37012">MDLLTIILCFFIFIAYISLFFNQTILLSLNAYISIVILGYCVIIYHIGRHHIPIDLIIVLILGVILIHLKHRHLFNNDISLRFMKRLYKRGVKLIVITLACAYISLMPIGINIIFLWLAAIAFSALFTFVCYATWSSAYATRSNNVHYDVILTLGAGIFTEEVTPMLAKRLDKALVLFNNNSDATMIVSGGQGPDEPIPESLAMKRYLIANGVPEQQIIMEYQSTNTFENIKNTKDLLATYIPRQAQVVCVTSQFHVLRALRFGQILNVRMTGLGSTTPYHFLEIALIRDFLGLMYQYRLLLTVYFAILFFICIISFWQIPSYL</sequence>
<feature type="transmembrane region" description="Helical" evidence="1">
    <location>
        <begin position="91"/>
        <end position="109"/>
    </location>
</feature>
<dbReference type="Proteomes" id="UP000254956">
    <property type="component" value="Unassembled WGS sequence"/>
</dbReference>
<keyword evidence="1" id="KW-0812">Transmembrane</keyword>
<dbReference type="EMBL" id="UGZE01000001">
    <property type="protein sequence ID" value="SUJ11508.1"/>
    <property type="molecule type" value="Genomic_DNA"/>
</dbReference>
<organism evidence="4 5">
    <name type="scientific">Staphylococcus arlettae</name>
    <dbReference type="NCBI Taxonomy" id="29378"/>
    <lineage>
        <taxon>Bacteria</taxon>
        <taxon>Bacillati</taxon>
        <taxon>Bacillota</taxon>
        <taxon>Bacilli</taxon>
        <taxon>Bacillales</taxon>
        <taxon>Staphylococcaceae</taxon>
        <taxon>Staphylococcus</taxon>
    </lineage>
</organism>
<feature type="transmembrane region" description="Helical" evidence="1">
    <location>
        <begin position="298"/>
        <end position="320"/>
    </location>
</feature>
<dbReference type="Proteomes" id="UP000321598">
    <property type="component" value="Unassembled WGS sequence"/>
</dbReference>
<evidence type="ECO:0000256" key="1">
    <source>
        <dbReference type="SAM" id="Phobius"/>
    </source>
</evidence>
<keyword evidence="1" id="KW-1133">Transmembrane helix</keyword>
<reference evidence="4 5" key="1">
    <citation type="submission" date="2018-06" db="EMBL/GenBank/DDBJ databases">
        <authorList>
            <consortium name="Pathogen Informatics"/>
            <person name="Doyle S."/>
        </authorList>
    </citation>
    <scope>NUCLEOTIDE SEQUENCE [LARGE SCALE GENOMIC DNA]</scope>
    <source>
        <strain evidence="4 5">NCTC12413</strain>
    </source>
</reference>
<accession>A0A380C2L3</accession>
<evidence type="ECO:0000313" key="5">
    <source>
        <dbReference type="Proteomes" id="UP000254956"/>
    </source>
</evidence>
<feature type="domain" description="DUF218" evidence="2">
    <location>
        <begin position="149"/>
        <end position="280"/>
    </location>
</feature>
<dbReference type="InterPro" id="IPR014729">
    <property type="entry name" value="Rossmann-like_a/b/a_fold"/>
</dbReference>
<feature type="transmembrane region" description="Helical" evidence="1">
    <location>
        <begin position="29"/>
        <end position="47"/>
    </location>
</feature>
<dbReference type="CDD" id="cd06259">
    <property type="entry name" value="YdcF-like"/>
    <property type="match status" value="1"/>
</dbReference>
<proteinExistence type="predicted"/>
<dbReference type="GeneID" id="97286941"/>
<dbReference type="Gene3D" id="3.40.50.620">
    <property type="entry name" value="HUPs"/>
    <property type="match status" value="1"/>
</dbReference>
<evidence type="ECO:0000313" key="3">
    <source>
        <dbReference type="EMBL" id="GEQ00417.1"/>
    </source>
</evidence>
<reference evidence="3 6" key="2">
    <citation type="submission" date="2019-07" db="EMBL/GenBank/DDBJ databases">
        <title>Whole genome shotgun sequence of Staphylococcus arlettae NBRC 109765.</title>
        <authorList>
            <person name="Hosoyama A."/>
            <person name="Uohara A."/>
            <person name="Ohji S."/>
            <person name="Ichikawa N."/>
        </authorList>
    </citation>
    <scope>NUCLEOTIDE SEQUENCE [LARGE SCALE GENOMIC DNA]</scope>
    <source>
        <strain evidence="3 6">NBRC 109765</strain>
    </source>
</reference>
<feature type="transmembrane region" description="Helical" evidence="1">
    <location>
        <begin position="53"/>
        <end position="70"/>
    </location>
</feature>
<protein>
    <submittedName>
        <fullName evidence="3 4">Membrane protein</fullName>
    </submittedName>
</protein>
<dbReference type="AlphaFoldDB" id="A0A380C2L3"/>
<evidence type="ECO:0000313" key="4">
    <source>
        <dbReference type="EMBL" id="SUJ11508.1"/>
    </source>
</evidence>
<dbReference type="Pfam" id="PF02698">
    <property type="entry name" value="DUF218"/>
    <property type="match status" value="1"/>
</dbReference>
<dbReference type="GO" id="GO:0043164">
    <property type="term" value="P:Gram-negative-bacterium-type cell wall biogenesis"/>
    <property type="evidence" value="ECO:0007669"/>
    <property type="project" value="TreeGrafter"/>
</dbReference>
<dbReference type="PANTHER" id="PTHR30336">
    <property type="entry name" value="INNER MEMBRANE PROTEIN, PROBABLE PERMEASE"/>
    <property type="match status" value="1"/>
</dbReference>
<dbReference type="InterPro" id="IPR051599">
    <property type="entry name" value="Cell_Envelope_Assoc"/>
</dbReference>
<name>A0A380C2L3_9STAP</name>
<feature type="transmembrane region" description="Helical" evidence="1">
    <location>
        <begin position="6"/>
        <end position="22"/>
    </location>
</feature>
<dbReference type="OrthoDB" id="9782395at2"/>